<proteinExistence type="inferred from homology"/>
<evidence type="ECO:0000256" key="12">
    <source>
        <dbReference type="ARBA" id="ARBA00022989"/>
    </source>
</evidence>
<evidence type="ECO:0000256" key="5">
    <source>
        <dbReference type="ARBA" id="ARBA00022692"/>
    </source>
</evidence>
<feature type="compositionally biased region" description="Polar residues" evidence="17">
    <location>
        <begin position="47"/>
        <end position="62"/>
    </location>
</feature>
<keyword evidence="9" id="KW-1002">Plastid outer membrane</keyword>
<evidence type="ECO:0000259" key="18">
    <source>
        <dbReference type="PROSITE" id="PS51720"/>
    </source>
</evidence>
<evidence type="ECO:0000256" key="11">
    <source>
        <dbReference type="ARBA" id="ARBA00022927"/>
    </source>
</evidence>
<dbReference type="GO" id="GO:0005525">
    <property type="term" value="F:GTP binding"/>
    <property type="evidence" value="ECO:0007669"/>
    <property type="project" value="UniProtKB-KW"/>
</dbReference>
<dbReference type="PANTHER" id="PTHR10903">
    <property type="entry name" value="GTPASE, IMAP FAMILY MEMBER-RELATED"/>
    <property type="match status" value="1"/>
</dbReference>
<feature type="domain" description="AIG1-type G" evidence="18">
    <location>
        <begin position="162"/>
        <end position="392"/>
    </location>
</feature>
<dbReference type="Pfam" id="PF11886">
    <property type="entry name" value="TOC159_MAD"/>
    <property type="match status" value="1"/>
</dbReference>
<dbReference type="GO" id="GO:0009707">
    <property type="term" value="C:chloroplast outer membrane"/>
    <property type="evidence" value="ECO:0007669"/>
    <property type="project" value="UniProtKB-SubCell"/>
</dbReference>
<evidence type="ECO:0000256" key="6">
    <source>
        <dbReference type="ARBA" id="ARBA00022723"/>
    </source>
</evidence>
<keyword evidence="4" id="KW-0934">Plastid</keyword>
<dbReference type="NCBIfam" id="TIGR00993">
    <property type="entry name" value="3a0901s04IAP86"/>
    <property type="match status" value="1"/>
</dbReference>
<evidence type="ECO:0000256" key="9">
    <source>
        <dbReference type="ARBA" id="ARBA00022805"/>
    </source>
</evidence>
<evidence type="ECO:0000256" key="16">
    <source>
        <dbReference type="ARBA" id="ARBA00023775"/>
    </source>
</evidence>
<gene>
    <name evidence="19" type="ORF">M6B38_250290</name>
</gene>
<protein>
    <submittedName>
        <fullName evidence="19">Translocase of chloroplast 90, chloroplastic-like isoform X2</fullName>
    </submittedName>
</protein>
<feature type="region of interest" description="Disordered" evidence="17">
    <location>
        <begin position="44"/>
        <end position="67"/>
    </location>
</feature>
<dbReference type="InterPro" id="IPR045058">
    <property type="entry name" value="GIMA/IAN/Toc"/>
</dbReference>
<evidence type="ECO:0000256" key="8">
    <source>
        <dbReference type="ARBA" id="ARBA00022801"/>
    </source>
</evidence>
<sequence>MKDFKEWLSYQWLSKSLLSARPFSFFYEESPDGERSSLGTRVLGSAESMSSPAHTSSSQGNASPERLQPVVAESSYLTEYSNRYKATDPATRVEALQIDFFRLVRRIGQSPANPVVPQVLYRLHLASLIRATESNIKRPALKIDQARAMASELEAVGQSDLDFSFKILVLGKTGVGKSATINSIFDHPMVLTDAFHPATDKIQEVTGAINGIRVTVIDTPGLSPSNHNQRRNRKILFKVKRFVRRSPPDVVLYFERLDVISRWEYSDHRLLKLITEVFGASIWCNTILVMTHASSLPPQASGGYSIDYDSYVGERTNLLQHFIHQAAENTDLENPVLLVENHPQCRRNSKGEKVLPNGQVWISQFLLLCVATKVLGDANLLLRFQDSFQVAKSKTKVPSLPHLLSSLLHPRNSSEDEFEELPEDVEDDEYDQLPPIRILTKAQYRKLSKEQRKAYLDELDYRETLYLKKEWKAEIRRQKENKDQGDNYENDASQELVQLPDISVPLSFDPDSPKYRYRSLVGSTDQWFVRPVLDSHGWDHDVGFDGVNIETSQDLNQNVKASVVGQISKDKEGSSIQLESAVKYVDPKGRLLLTGIDMQSAGKDLVSVIRGETNFRNLGGQNVTGVGLTVTSFGKLRFFGAKVEDSVRIGKRCKMMVNAGRVAGASQAANGGSLEVTVRGRDHPVRDEKVKIAASVLSLEKEMVLGGTWESDFRLGRAGKLSVNANLNSRRLGQLSLKVNSSEHIEIGIVAVVVSLLLPLFRGIRRPDAEE</sequence>
<comment type="cofactor">
    <cofactor evidence="1">
        <name>Mg(2+)</name>
        <dbReference type="ChEBI" id="CHEBI:18420"/>
    </cofactor>
</comment>
<keyword evidence="10" id="KW-0460">Magnesium</keyword>
<dbReference type="InterPro" id="IPR027417">
    <property type="entry name" value="P-loop_NTPase"/>
</dbReference>
<dbReference type="GO" id="GO:0046872">
    <property type="term" value="F:metal ion binding"/>
    <property type="evidence" value="ECO:0007669"/>
    <property type="project" value="UniProtKB-KW"/>
</dbReference>
<accession>A0AAX6IJ50</accession>
<evidence type="ECO:0000256" key="7">
    <source>
        <dbReference type="ARBA" id="ARBA00022741"/>
    </source>
</evidence>
<dbReference type="Pfam" id="PF04548">
    <property type="entry name" value="AIG1"/>
    <property type="match status" value="1"/>
</dbReference>
<reference evidence="19" key="2">
    <citation type="submission" date="2023-04" db="EMBL/GenBank/DDBJ databases">
        <authorList>
            <person name="Bruccoleri R.E."/>
            <person name="Oakeley E.J."/>
            <person name="Faust A.-M."/>
            <person name="Dessus-Babus S."/>
            <person name="Altorfer M."/>
            <person name="Burckhardt D."/>
            <person name="Oertli M."/>
            <person name="Naumann U."/>
            <person name="Petersen F."/>
            <person name="Wong J."/>
        </authorList>
    </citation>
    <scope>NUCLEOTIDE SEQUENCE</scope>
    <source>
        <strain evidence="19">GSM-AAB239-AS_SAM_17_03QT</strain>
        <tissue evidence="19">Leaf</tissue>
    </source>
</reference>
<keyword evidence="2" id="KW-0813">Transport</keyword>
<comment type="caution">
    <text evidence="19">The sequence shown here is derived from an EMBL/GenBank/DDBJ whole genome shotgun (WGS) entry which is preliminary data.</text>
</comment>
<evidence type="ECO:0000313" key="20">
    <source>
        <dbReference type="Proteomes" id="UP001140949"/>
    </source>
</evidence>
<keyword evidence="5" id="KW-0812">Transmembrane</keyword>
<dbReference type="SUPFAM" id="SSF52540">
    <property type="entry name" value="P-loop containing nucleoside triphosphate hydrolases"/>
    <property type="match status" value="1"/>
</dbReference>
<evidence type="ECO:0000256" key="14">
    <source>
        <dbReference type="ARBA" id="ARBA00023136"/>
    </source>
</evidence>
<evidence type="ECO:0000256" key="15">
    <source>
        <dbReference type="ARBA" id="ARBA00023766"/>
    </source>
</evidence>
<dbReference type="InterPro" id="IPR024283">
    <property type="entry name" value="TOC159_MAD"/>
</dbReference>
<evidence type="ECO:0000256" key="10">
    <source>
        <dbReference type="ARBA" id="ARBA00022842"/>
    </source>
</evidence>
<dbReference type="FunFam" id="3.40.50.300:FF:000413">
    <property type="entry name" value="Translocase of chloroplast 120, chloroplastic"/>
    <property type="match status" value="1"/>
</dbReference>
<keyword evidence="14" id="KW-0472">Membrane</keyword>
<evidence type="ECO:0000256" key="3">
    <source>
        <dbReference type="ARBA" id="ARBA00022528"/>
    </source>
</evidence>
<comment type="subcellular location">
    <subcellularLocation>
        <location evidence="15">Plastid</location>
        <location evidence="15">Chloroplast outer membrane</location>
        <topology evidence="15">Single-pass membrane protein</topology>
    </subcellularLocation>
</comment>
<dbReference type="EMBL" id="JANAVB010000800">
    <property type="protein sequence ID" value="KAJ6853306.1"/>
    <property type="molecule type" value="Genomic_DNA"/>
</dbReference>
<evidence type="ECO:0000256" key="4">
    <source>
        <dbReference type="ARBA" id="ARBA00022640"/>
    </source>
</evidence>
<keyword evidence="7" id="KW-0547">Nucleotide-binding</keyword>
<dbReference type="GO" id="GO:0045036">
    <property type="term" value="P:protein targeting to chloroplast"/>
    <property type="evidence" value="ECO:0007669"/>
    <property type="project" value="InterPro"/>
</dbReference>
<keyword evidence="12" id="KW-1133">Transmembrane helix</keyword>
<dbReference type="InterPro" id="IPR006703">
    <property type="entry name" value="G_AIG1"/>
</dbReference>
<evidence type="ECO:0000256" key="2">
    <source>
        <dbReference type="ARBA" id="ARBA00022448"/>
    </source>
</evidence>
<keyword evidence="20" id="KW-1185">Reference proteome</keyword>
<comment type="similarity">
    <text evidence="16">Belongs to the TRAFAC class TrmE-Era-EngA-EngB-Septin-like GTPase superfamily. AIG1/Toc34/Toc159-like paraseptin GTPase family. TOC159 subfamily.</text>
</comment>
<reference evidence="19" key="1">
    <citation type="journal article" date="2023" name="GigaByte">
        <title>Genome assembly of the bearded iris, Iris pallida Lam.</title>
        <authorList>
            <person name="Bruccoleri R.E."/>
            <person name="Oakeley E.J."/>
            <person name="Faust A.M.E."/>
            <person name="Altorfer M."/>
            <person name="Dessus-Babus S."/>
            <person name="Burckhardt D."/>
            <person name="Oertli M."/>
            <person name="Naumann U."/>
            <person name="Petersen F."/>
            <person name="Wong J."/>
        </authorList>
    </citation>
    <scope>NUCLEOTIDE SEQUENCE</scope>
    <source>
        <strain evidence="19">GSM-AAB239-AS_SAM_17_03QT</strain>
    </source>
</reference>
<name>A0AAX6IJ50_IRIPA</name>
<evidence type="ECO:0000256" key="1">
    <source>
        <dbReference type="ARBA" id="ARBA00001946"/>
    </source>
</evidence>
<evidence type="ECO:0000256" key="17">
    <source>
        <dbReference type="SAM" id="MobiDB-lite"/>
    </source>
</evidence>
<evidence type="ECO:0000313" key="19">
    <source>
        <dbReference type="EMBL" id="KAJ6853306.1"/>
    </source>
</evidence>
<organism evidence="19 20">
    <name type="scientific">Iris pallida</name>
    <name type="common">Sweet iris</name>
    <dbReference type="NCBI Taxonomy" id="29817"/>
    <lineage>
        <taxon>Eukaryota</taxon>
        <taxon>Viridiplantae</taxon>
        <taxon>Streptophyta</taxon>
        <taxon>Embryophyta</taxon>
        <taxon>Tracheophyta</taxon>
        <taxon>Spermatophyta</taxon>
        <taxon>Magnoliopsida</taxon>
        <taxon>Liliopsida</taxon>
        <taxon>Asparagales</taxon>
        <taxon>Iridaceae</taxon>
        <taxon>Iridoideae</taxon>
        <taxon>Irideae</taxon>
        <taxon>Iris</taxon>
    </lineage>
</organism>
<dbReference type="AlphaFoldDB" id="A0AAX6IJ50"/>
<keyword evidence="13" id="KW-0342">GTP-binding</keyword>
<dbReference type="Gene3D" id="3.40.50.300">
    <property type="entry name" value="P-loop containing nucleotide triphosphate hydrolases"/>
    <property type="match status" value="1"/>
</dbReference>
<dbReference type="GO" id="GO:0003924">
    <property type="term" value="F:GTPase activity"/>
    <property type="evidence" value="ECO:0007669"/>
    <property type="project" value="InterPro"/>
</dbReference>
<dbReference type="InterPro" id="IPR005690">
    <property type="entry name" value="Toc86_159"/>
</dbReference>
<dbReference type="GO" id="GO:0015031">
    <property type="term" value="P:protein transport"/>
    <property type="evidence" value="ECO:0007669"/>
    <property type="project" value="UniProtKB-KW"/>
</dbReference>
<keyword evidence="6" id="KW-0479">Metal-binding</keyword>
<dbReference type="Proteomes" id="UP001140949">
    <property type="component" value="Unassembled WGS sequence"/>
</dbReference>
<keyword evidence="11" id="KW-0653">Protein transport</keyword>
<evidence type="ECO:0000256" key="13">
    <source>
        <dbReference type="ARBA" id="ARBA00023134"/>
    </source>
</evidence>
<keyword evidence="3" id="KW-0150">Chloroplast</keyword>
<dbReference type="PANTHER" id="PTHR10903:SF68">
    <property type="entry name" value="TRANSLOCASE OF CHLOROPLAST 90, CHLOROPLASTIC"/>
    <property type="match status" value="1"/>
</dbReference>
<dbReference type="PROSITE" id="PS51720">
    <property type="entry name" value="G_AIG1"/>
    <property type="match status" value="1"/>
</dbReference>
<keyword evidence="8" id="KW-0378">Hydrolase</keyword>